<dbReference type="GO" id="GO:0003676">
    <property type="term" value="F:nucleic acid binding"/>
    <property type="evidence" value="ECO:0007669"/>
    <property type="project" value="InterPro"/>
</dbReference>
<sequence>MTRAADRLAITHAQSRRGRSRTRSPFVEGVDMILEVAPPSSDYVRDQTLRRQELEPHDFVYDELLLWRANAGRVANLDPMIFCSDEVLRRIARARPTSVEDLSAIEGFGQSMTLRVGQRILNAVQRGIERTKN</sequence>
<feature type="domain" description="HRDC" evidence="1">
    <location>
        <begin position="54"/>
        <end position="133"/>
    </location>
</feature>
<dbReference type="InterPro" id="IPR010997">
    <property type="entry name" value="HRDC-like_sf"/>
</dbReference>
<dbReference type="Pfam" id="PF00570">
    <property type="entry name" value="HRDC"/>
    <property type="match status" value="1"/>
</dbReference>
<dbReference type="InterPro" id="IPR044876">
    <property type="entry name" value="HRDC_dom_sf"/>
</dbReference>
<protein>
    <submittedName>
        <fullName evidence="2">Unannotated protein</fullName>
    </submittedName>
</protein>
<dbReference type="PROSITE" id="PS50967">
    <property type="entry name" value="HRDC"/>
    <property type="match status" value="1"/>
</dbReference>
<evidence type="ECO:0000259" key="1">
    <source>
        <dbReference type="PROSITE" id="PS50967"/>
    </source>
</evidence>
<proteinExistence type="predicted"/>
<organism evidence="2">
    <name type="scientific">freshwater metagenome</name>
    <dbReference type="NCBI Taxonomy" id="449393"/>
    <lineage>
        <taxon>unclassified sequences</taxon>
        <taxon>metagenomes</taxon>
        <taxon>ecological metagenomes</taxon>
    </lineage>
</organism>
<reference evidence="2" key="1">
    <citation type="submission" date="2020-05" db="EMBL/GenBank/DDBJ databases">
        <authorList>
            <person name="Chiriac C."/>
            <person name="Salcher M."/>
            <person name="Ghai R."/>
            <person name="Kavagutti S V."/>
        </authorList>
    </citation>
    <scope>NUCLEOTIDE SEQUENCE</scope>
</reference>
<dbReference type="AlphaFoldDB" id="A0A6J6WBC3"/>
<gene>
    <name evidence="2" type="ORF">UFOPK2880_01533</name>
</gene>
<dbReference type="InterPro" id="IPR002121">
    <property type="entry name" value="HRDC_dom"/>
</dbReference>
<dbReference type="EMBL" id="CAEZZP010000123">
    <property type="protein sequence ID" value="CAB4782452.1"/>
    <property type="molecule type" value="Genomic_DNA"/>
</dbReference>
<evidence type="ECO:0000313" key="2">
    <source>
        <dbReference type="EMBL" id="CAB4782452.1"/>
    </source>
</evidence>
<dbReference type="GO" id="GO:0000166">
    <property type="term" value="F:nucleotide binding"/>
    <property type="evidence" value="ECO:0007669"/>
    <property type="project" value="InterPro"/>
</dbReference>
<name>A0A6J6WBC3_9ZZZZ</name>
<accession>A0A6J6WBC3</accession>
<dbReference type="SUPFAM" id="SSF47819">
    <property type="entry name" value="HRDC-like"/>
    <property type="match status" value="1"/>
</dbReference>
<dbReference type="Gene3D" id="1.10.150.80">
    <property type="entry name" value="HRDC domain"/>
    <property type="match status" value="1"/>
</dbReference>